<dbReference type="AlphaFoldDB" id="A0A0S3AN11"/>
<dbReference type="InterPro" id="IPR011659">
    <property type="entry name" value="WD40"/>
</dbReference>
<name>A0A0S3AN11_9PROT</name>
<dbReference type="InterPro" id="IPR008557">
    <property type="entry name" value="PhoX"/>
</dbReference>
<dbReference type="PANTHER" id="PTHR35399">
    <property type="entry name" value="SLR8030 PROTEIN"/>
    <property type="match status" value="1"/>
</dbReference>
<reference evidence="2" key="1">
    <citation type="submission" date="2016-10" db="EMBL/GenBank/DDBJ databases">
        <authorList>
            <person name="Varghese N."/>
            <person name="Submissions S."/>
        </authorList>
    </citation>
    <scope>NUCLEOTIDE SEQUENCE [LARGE SCALE GENOMIC DNA]</scope>
    <source>
        <strain evidence="2">Nm10</strain>
    </source>
</reference>
<keyword evidence="2" id="KW-1185">Reference proteome</keyword>
<evidence type="ECO:0000313" key="1">
    <source>
        <dbReference type="EMBL" id="SDU06637.1"/>
    </source>
</evidence>
<dbReference type="EMBL" id="FNLN01000021">
    <property type="protein sequence ID" value="SDU06637.1"/>
    <property type="molecule type" value="Genomic_DNA"/>
</dbReference>
<dbReference type="KEGG" id="nur:ATY38_08075"/>
<dbReference type="InterPro" id="IPR006311">
    <property type="entry name" value="TAT_signal"/>
</dbReference>
<dbReference type="Pfam" id="PF05787">
    <property type="entry name" value="PhoX"/>
    <property type="match status" value="2"/>
</dbReference>
<evidence type="ECO:0008006" key="3">
    <source>
        <dbReference type="Google" id="ProtNLM"/>
    </source>
</evidence>
<proteinExistence type="predicted"/>
<gene>
    <name evidence="1" type="ORF">SAMN05216406_12127</name>
</gene>
<dbReference type="SUPFAM" id="SSF63825">
    <property type="entry name" value="YWTD domain"/>
    <property type="match status" value="1"/>
</dbReference>
<evidence type="ECO:0000313" key="2">
    <source>
        <dbReference type="Proteomes" id="UP000182882"/>
    </source>
</evidence>
<organism evidence="1 2">
    <name type="scientific">Nitrosomonas ureae</name>
    <dbReference type="NCBI Taxonomy" id="44577"/>
    <lineage>
        <taxon>Bacteria</taxon>
        <taxon>Pseudomonadati</taxon>
        <taxon>Pseudomonadota</taxon>
        <taxon>Betaproteobacteria</taxon>
        <taxon>Nitrosomonadales</taxon>
        <taxon>Nitrosomonadaceae</taxon>
        <taxon>Nitrosomonas</taxon>
    </lineage>
</organism>
<dbReference type="Proteomes" id="UP000182882">
    <property type="component" value="Unassembled WGS sequence"/>
</dbReference>
<dbReference type="PROSITE" id="PS51318">
    <property type="entry name" value="TAT"/>
    <property type="match status" value="1"/>
</dbReference>
<accession>A0A0S3AN11</accession>
<sequence length="391" mass="42620">MRKLDIKDVNRRRFLQYGFMGLGAFFGNILLPSTARAAASSLLSLGNLGPPDANGICLPPGFTSRIVAYSGQKLFGYAWHDAPDGGAVFRIADGGWIYVSNSEIDHGGGGVGALRFNPLGEVIDAYSILNQTDRNCSGGKTPWWTWLSCEEVDRGMVWECDPSGKRAAQPRSALGLFRHEAIAVDFARKQIYLTEDEPDGRLYRYTADTIDAKGNPDLDHGVLEVAEVMDKSTGAVHWHVVPDPLATLVPTRKQVSVSTSFNGGEGIWYRWGIVYFSTKGDNRVWAYDVLKQSVRIIYDASLYLEPILTGVDSITGNAAGELLIAEDGGNMQLVALAEGKVRPILRIVDQDSSEITGPAFSPDGSRLYFSSIRGKTGLLEDGLTYEITGPF</sequence>
<dbReference type="PANTHER" id="PTHR35399:SF4">
    <property type="entry name" value="MEMBRANE PROTEIN"/>
    <property type="match status" value="1"/>
</dbReference>
<protein>
    <recommendedName>
        <fullName evidence="3">WD40-like Beta Propeller Repeat</fullName>
    </recommendedName>
</protein>
<dbReference type="Pfam" id="PF07676">
    <property type="entry name" value="PD40"/>
    <property type="match status" value="1"/>
</dbReference>